<sequence length="300" mass="33276">MKKFLLLALVILAVVLGYSLAKSTEQDKTSPKVSEKVKLPILRVGLVADSEDENDLLTKALNQMKGTGVNFVIGLGDWTSVGTVDQLEAAKRAFDKSSLVYYLTPGDHDLWDSRNRGEEALTNYRQVFGDPSQSFTKNGVQFVILDNSDIYSGISEQGWRLLDSLGVTKVTKESKEPKEPNLSKTFGSFGFSVASDSSKLTFVFAHKTPFHPQSAHVMGENNAEVSRQARKLVDLLEEKKVDVFFSGDLHFFARFNSPANVVKMTTIGAVGSERNFQGPRFAILTVFSDYSWEVDDVEIQ</sequence>
<proteinExistence type="predicted"/>
<organism evidence="3 4">
    <name type="scientific">Candidatus Curtissbacteria bacterium RIFCSPLOWO2_01_FULL_42_26</name>
    <dbReference type="NCBI Taxonomy" id="1797729"/>
    <lineage>
        <taxon>Bacteria</taxon>
        <taxon>Candidatus Curtissiibacteriota</taxon>
    </lineage>
</organism>
<feature type="signal peptide" evidence="1">
    <location>
        <begin position="1"/>
        <end position="21"/>
    </location>
</feature>
<comment type="caution">
    <text evidence="3">The sequence shown here is derived from an EMBL/GenBank/DDBJ whole genome shotgun (WGS) entry which is preliminary data.</text>
</comment>
<dbReference type="AlphaFoldDB" id="A0A1F5HY93"/>
<evidence type="ECO:0000256" key="1">
    <source>
        <dbReference type="SAM" id="SignalP"/>
    </source>
</evidence>
<dbReference type="InterPro" id="IPR051918">
    <property type="entry name" value="STPP_CPPED1"/>
</dbReference>
<feature type="chain" id="PRO_5009518836" description="Calcineurin-like phosphoesterase domain-containing protein" evidence="1">
    <location>
        <begin position="22"/>
        <end position="300"/>
    </location>
</feature>
<keyword evidence="1" id="KW-0732">Signal</keyword>
<dbReference type="Gene3D" id="3.60.21.10">
    <property type="match status" value="1"/>
</dbReference>
<dbReference type="EMBL" id="MFBS01000025">
    <property type="protein sequence ID" value="OGE09101.1"/>
    <property type="molecule type" value="Genomic_DNA"/>
</dbReference>
<dbReference type="Pfam" id="PF00149">
    <property type="entry name" value="Metallophos"/>
    <property type="match status" value="1"/>
</dbReference>
<gene>
    <name evidence="3" type="ORF">A3A60_01420</name>
</gene>
<dbReference type="STRING" id="1797729.A3A60_01420"/>
<feature type="domain" description="Calcineurin-like phosphoesterase" evidence="2">
    <location>
        <begin position="43"/>
        <end position="250"/>
    </location>
</feature>
<evidence type="ECO:0000313" key="4">
    <source>
        <dbReference type="Proteomes" id="UP000179227"/>
    </source>
</evidence>
<dbReference type="InterPro" id="IPR029052">
    <property type="entry name" value="Metallo-depent_PP-like"/>
</dbReference>
<dbReference type="InterPro" id="IPR004843">
    <property type="entry name" value="Calcineurin-like_PHP"/>
</dbReference>
<dbReference type="SUPFAM" id="SSF56300">
    <property type="entry name" value="Metallo-dependent phosphatases"/>
    <property type="match status" value="1"/>
</dbReference>
<reference evidence="3 4" key="1">
    <citation type="journal article" date="2016" name="Nat. Commun.">
        <title>Thousands of microbial genomes shed light on interconnected biogeochemical processes in an aquifer system.</title>
        <authorList>
            <person name="Anantharaman K."/>
            <person name="Brown C.T."/>
            <person name="Hug L.A."/>
            <person name="Sharon I."/>
            <person name="Castelle C.J."/>
            <person name="Probst A.J."/>
            <person name="Thomas B.C."/>
            <person name="Singh A."/>
            <person name="Wilkins M.J."/>
            <person name="Karaoz U."/>
            <person name="Brodie E.L."/>
            <person name="Williams K.H."/>
            <person name="Hubbard S.S."/>
            <person name="Banfield J.F."/>
        </authorList>
    </citation>
    <scope>NUCLEOTIDE SEQUENCE [LARGE SCALE GENOMIC DNA]</scope>
</reference>
<name>A0A1F5HY93_9BACT</name>
<evidence type="ECO:0000259" key="2">
    <source>
        <dbReference type="Pfam" id="PF00149"/>
    </source>
</evidence>
<dbReference type="PANTHER" id="PTHR43143:SF1">
    <property type="entry name" value="SERINE_THREONINE-PROTEIN PHOSPHATASE CPPED1"/>
    <property type="match status" value="1"/>
</dbReference>
<accession>A0A1F5HY93</accession>
<dbReference type="Proteomes" id="UP000179227">
    <property type="component" value="Unassembled WGS sequence"/>
</dbReference>
<protein>
    <recommendedName>
        <fullName evidence="2">Calcineurin-like phosphoesterase domain-containing protein</fullName>
    </recommendedName>
</protein>
<dbReference type="PANTHER" id="PTHR43143">
    <property type="entry name" value="METALLOPHOSPHOESTERASE, CALCINEURIN SUPERFAMILY"/>
    <property type="match status" value="1"/>
</dbReference>
<dbReference type="GO" id="GO:0016787">
    <property type="term" value="F:hydrolase activity"/>
    <property type="evidence" value="ECO:0007669"/>
    <property type="project" value="InterPro"/>
</dbReference>
<evidence type="ECO:0000313" key="3">
    <source>
        <dbReference type="EMBL" id="OGE09101.1"/>
    </source>
</evidence>